<proteinExistence type="inferred from homology"/>
<keyword evidence="4" id="KW-0520">NAD</keyword>
<evidence type="ECO:0000256" key="7">
    <source>
        <dbReference type="ARBA" id="ARBA00047804"/>
    </source>
</evidence>
<evidence type="ECO:0000256" key="2">
    <source>
        <dbReference type="ARBA" id="ARBA00022737"/>
    </source>
</evidence>
<dbReference type="Proteomes" id="UP000594262">
    <property type="component" value="Unplaced"/>
</dbReference>
<name>A0A7M5WJ36_9CNID</name>
<reference evidence="9" key="1">
    <citation type="submission" date="2021-01" db="UniProtKB">
        <authorList>
            <consortium name="EnsemblMetazoa"/>
        </authorList>
    </citation>
    <scope>IDENTIFICATION</scope>
</reference>
<feature type="domain" description="Thioredoxin" evidence="8">
    <location>
        <begin position="1"/>
        <end position="145"/>
    </location>
</feature>
<keyword evidence="3" id="KW-0560">Oxidoreductase</keyword>
<dbReference type="InterPro" id="IPR036249">
    <property type="entry name" value="Thioredoxin-like_sf"/>
</dbReference>
<evidence type="ECO:0000313" key="9">
    <source>
        <dbReference type="EnsemblMetazoa" id="CLYHEMP003376.1"/>
    </source>
</evidence>
<dbReference type="CDD" id="cd02964">
    <property type="entry name" value="TryX_like_family"/>
    <property type="match status" value="1"/>
</dbReference>
<dbReference type="Gene3D" id="3.40.30.10">
    <property type="entry name" value="Glutaredoxin"/>
    <property type="match status" value="1"/>
</dbReference>
<dbReference type="RefSeq" id="XP_066920441.1">
    <property type="nucleotide sequence ID" value="XM_067064340.1"/>
</dbReference>
<comment type="catalytic activity">
    <reaction evidence="7">
        <text>[protein]-dithiol + NADP(+) = [protein]-disulfide + NADPH + H(+)</text>
        <dbReference type="Rhea" id="RHEA:18753"/>
        <dbReference type="Rhea" id="RHEA-COMP:10593"/>
        <dbReference type="Rhea" id="RHEA-COMP:10594"/>
        <dbReference type="ChEBI" id="CHEBI:15378"/>
        <dbReference type="ChEBI" id="CHEBI:29950"/>
        <dbReference type="ChEBI" id="CHEBI:50058"/>
        <dbReference type="ChEBI" id="CHEBI:57783"/>
        <dbReference type="ChEBI" id="CHEBI:58349"/>
        <dbReference type="EC" id="1.8.1.8"/>
    </reaction>
</comment>
<dbReference type="PANTHER" id="PTHR13871:SF96">
    <property type="entry name" value="THIOREDOXIN DOMAIN-CONTAINING PROTEIN"/>
    <property type="match status" value="1"/>
</dbReference>
<evidence type="ECO:0000256" key="4">
    <source>
        <dbReference type="ARBA" id="ARBA00023027"/>
    </source>
</evidence>
<accession>A0A7M5WJ36</accession>
<dbReference type="PANTHER" id="PTHR13871">
    <property type="entry name" value="THIOREDOXIN"/>
    <property type="match status" value="1"/>
</dbReference>
<sequence length="145" mass="16678">MVVELIKGKKFLTQKGEQIAAEKVLKDHKIICFYFSAHWCPPCRGFTPVLKDFYQEVGNEGDIAIIFVSSDRDEEQCKSYFNEHGDYLCLPYAERALKQKLSEKFEVKGIPTLVVCRSDGKLVTKQGRAEVMSKEPRALKREWLS</sequence>
<evidence type="ECO:0000256" key="5">
    <source>
        <dbReference type="ARBA" id="ARBA00025782"/>
    </source>
</evidence>
<dbReference type="SUPFAM" id="SSF52833">
    <property type="entry name" value="Thioredoxin-like"/>
    <property type="match status" value="1"/>
</dbReference>
<dbReference type="EC" id="1.8.1.8" evidence="1"/>
<evidence type="ECO:0000259" key="8">
    <source>
        <dbReference type="PROSITE" id="PS51352"/>
    </source>
</evidence>
<dbReference type="PROSITE" id="PS51352">
    <property type="entry name" value="THIOREDOXIN_2"/>
    <property type="match status" value="1"/>
</dbReference>
<dbReference type="AlphaFoldDB" id="A0A7M5WJ36"/>
<dbReference type="InterPro" id="IPR052259">
    <property type="entry name" value="Nucleoredoxin-like"/>
</dbReference>
<evidence type="ECO:0000256" key="3">
    <source>
        <dbReference type="ARBA" id="ARBA00023002"/>
    </source>
</evidence>
<evidence type="ECO:0000313" key="10">
    <source>
        <dbReference type="Proteomes" id="UP000594262"/>
    </source>
</evidence>
<dbReference type="InterPro" id="IPR012336">
    <property type="entry name" value="Thioredoxin-like_fold"/>
</dbReference>
<comment type="catalytic activity">
    <reaction evidence="6">
        <text>[protein]-dithiol + NAD(+) = [protein]-disulfide + NADH + H(+)</text>
        <dbReference type="Rhea" id="RHEA:18749"/>
        <dbReference type="Rhea" id="RHEA-COMP:10593"/>
        <dbReference type="Rhea" id="RHEA-COMP:10594"/>
        <dbReference type="ChEBI" id="CHEBI:15378"/>
        <dbReference type="ChEBI" id="CHEBI:29950"/>
        <dbReference type="ChEBI" id="CHEBI:50058"/>
        <dbReference type="ChEBI" id="CHEBI:57540"/>
        <dbReference type="ChEBI" id="CHEBI:57945"/>
        <dbReference type="EC" id="1.8.1.8"/>
    </reaction>
</comment>
<keyword evidence="10" id="KW-1185">Reference proteome</keyword>
<organism evidence="9 10">
    <name type="scientific">Clytia hemisphaerica</name>
    <dbReference type="NCBI Taxonomy" id="252671"/>
    <lineage>
        <taxon>Eukaryota</taxon>
        <taxon>Metazoa</taxon>
        <taxon>Cnidaria</taxon>
        <taxon>Hydrozoa</taxon>
        <taxon>Hydroidolina</taxon>
        <taxon>Leptothecata</taxon>
        <taxon>Obeliida</taxon>
        <taxon>Clytiidae</taxon>
        <taxon>Clytia</taxon>
    </lineage>
</organism>
<evidence type="ECO:0000256" key="1">
    <source>
        <dbReference type="ARBA" id="ARBA00012612"/>
    </source>
</evidence>
<keyword evidence="2" id="KW-0677">Repeat</keyword>
<dbReference type="Pfam" id="PF13905">
    <property type="entry name" value="Thioredoxin_8"/>
    <property type="match status" value="1"/>
</dbReference>
<comment type="similarity">
    <text evidence="5">Belongs to the nucleoredoxin family.</text>
</comment>
<dbReference type="InterPro" id="IPR013766">
    <property type="entry name" value="Thioredoxin_domain"/>
</dbReference>
<dbReference type="GeneID" id="136807730"/>
<dbReference type="GO" id="GO:0047134">
    <property type="term" value="F:protein-disulfide reductase [NAD(P)H] activity"/>
    <property type="evidence" value="ECO:0007669"/>
    <property type="project" value="UniProtKB-EC"/>
</dbReference>
<dbReference type="EnsemblMetazoa" id="CLYHEMT003376.1">
    <property type="protein sequence ID" value="CLYHEMP003376.1"/>
    <property type="gene ID" value="CLYHEMG003376"/>
</dbReference>
<protein>
    <recommendedName>
        <fullName evidence="1">protein-disulfide reductase</fullName>
        <ecNumber evidence="1">1.8.1.8</ecNumber>
    </recommendedName>
</protein>
<dbReference type="OrthoDB" id="189920at2759"/>
<evidence type="ECO:0000256" key="6">
    <source>
        <dbReference type="ARBA" id="ARBA00047388"/>
    </source>
</evidence>